<keyword evidence="5 8" id="KW-0812">Transmembrane</keyword>
<evidence type="ECO:0000313" key="11">
    <source>
        <dbReference type="Proteomes" id="UP001321506"/>
    </source>
</evidence>
<feature type="transmembrane region" description="Helical" evidence="8">
    <location>
        <begin position="236"/>
        <end position="255"/>
    </location>
</feature>
<keyword evidence="3" id="KW-1003">Cell membrane</keyword>
<dbReference type="InterPro" id="IPR000515">
    <property type="entry name" value="MetI-like"/>
</dbReference>
<dbReference type="GO" id="GO:0005886">
    <property type="term" value="C:plasma membrane"/>
    <property type="evidence" value="ECO:0007669"/>
    <property type="project" value="UniProtKB-SubCell"/>
</dbReference>
<feature type="transmembrane region" description="Helical" evidence="8">
    <location>
        <begin position="12"/>
        <end position="36"/>
    </location>
</feature>
<evidence type="ECO:0000313" key="10">
    <source>
        <dbReference type="EMBL" id="MDI2099316.1"/>
    </source>
</evidence>
<keyword evidence="2 8" id="KW-0813">Transport</keyword>
<evidence type="ECO:0000256" key="3">
    <source>
        <dbReference type="ARBA" id="ARBA00022475"/>
    </source>
</evidence>
<feature type="transmembrane region" description="Helical" evidence="8">
    <location>
        <begin position="105"/>
        <end position="125"/>
    </location>
</feature>
<dbReference type="GO" id="GO:0055085">
    <property type="term" value="P:transmembrane transport"/>
    <property type="evidence" value="ECO:0007669"/>
    <property type="project" value="InterPro"/>
</dbReference>
<evidence type="ECO:0000256" key="8">
    <source>
        <dbReference type="RuleBase" id="RU363032"/>
    </source>
</evidence>
<dbReference type="InterPro" id="IPR035906">
    <property type="entry name" value="MetI-like_sf"/>
</dbReference>
<dbReference type="PROSITE" id="PS50928">
    <property type="entry name" value="ABC_TM1"/>
    <property type="match status" value="1"/>
</dbReference>
<dbReference type="AlphaFoldDB" id="A0AAW6T886"/>
<dbReference type="Gene3D" id="1.10.3720.10">
    <property type="entry name" value="MetI-like"/>
    <property type="match status" value="1"/>
</dbReference>
<comment type="similarity">
    <text evidence="8">Belongs to the binding-protein-dependent transport system permease family.</text>
</comment>
<dbReference type="RefSeq" id="WP_281489106.1">
    <property type="nucleotide sequence ID" value="NZ_JASATX010000004.1"/>
</dbReference>
<dbReference type="Pfam" id="PF00528">
    <property type="entry name" value="BPD_transp_1"/>
    <property type="match status" value="1"/>
</dbReference>
<dbReference type="CDD" id="cd06261">
    <property type="entry name" value="TM_PBP2"/>
    <property type="match status" value="1"/>
</dbReference>
<dbReference type="PANTHER" id="PTHR43357:SF4">
    <property type="entry name" value="INNER MEMBRANE ABC TRANSPORTER PERMEASE PROTEIN YDCV"/>
    <property type="match status" value="1"/>
</dbReference>
<evidence type="ECO:0000256" key="5">
    <source>
        <dbReference type="ARBA" id="ARBA00022692"/>
    </source>
</evidence>
<keyword evidence="4" id="KW-0997">Cell inner membrane</keyword>
<comment type="caution">
    <text evidence="10">The sequence shown here is derived from an EMBL/GenBank/DDBJ whole genome shotgun (WGS) entry which is preliminary data.</text>
</comment>
<reference evidence="10 11" key="1">
    <citation type="submission" date="2023-04" db="EMBL/GenBank/DDBJ databases">
        <title>Klugiella caeni sp. nov. isolated from the sludge of biochemical tank.</title>
        <authorList>
            <person name="Geng K."/>
        </authorList>
    </citation>
    <scope>NUCLEOTIDE SEQUENCE [LARGE SCALE GENOMIC DNA]</scope>
    <source>
        <strain evidence="10 11">YN-L-19</strain>
    </source>
</reference>
<name>A0AAW6T886_9MICO</name>
<dbReference type="SUPFAM" id="SSF161098">
    <property type="entry name" value="MetI-like"/>
    <property type="match status" value="1"/>
</dbReference>
<organism evidence="10 11">
    <name type="scientific">Ruicaihuangia caeni</name>
    <dbReference type="NCBI Taxonomy" id="3042517"/>
    <lineage>
        <taxon>Bacteria</taxon>
        <taxon>Bacillati</taxon>
        <taxon>Actinomycetota</taxon>
        <taxon>Actinomycetes</taxon>
        <taxon>Micrococcales</taxon>
        <taxon>Microbacteriaceae</taxon>
        <taxon>Ruicaihuangia</taxon>
    </lineage>
</organism>
<feature type="transmembrane region" description="Helical" evidence="8">
    <location>
        <begin position="180"/>
        <end position="204"/>
    </location>
</feature>
<feature type="transmembrane region" description="Helical" evidence="8">
    <location>
        <begin position="71"/>
        <end position="93"/>
    </location>
</feature>
<feature type="transmembrane region" description="Helical" evidence="8">
    <location>
        <begin position="137"/>
        <end position="159"/>
    </location>
</feature>
<evidence type="ECO:0000259" key="9">
    <source>
        <dbReference type="PROSITE" id="PS50928"/>
    </source>
</evidence>
<accession>A0AAW6T886</accession>
<evidence type="ECO:0000256" key="1">
    <source>
        <dbReference type="ARBA" id="ARBA00004429"/>
    </source>
</evidence>
<keyword evidence="11" id="KW-1185">Reference proteome</keyword>
<keyword evidence="7 8" id="KW-0472">Membrane</keyword>
<evidence type="ECO:0000256" key="7">
    <source>
        <dbReference type="ARBA" id="ARBA00023136"/>
    </source>
</evidence>
<evidence type="ECO:0000256" key="6">
    <source>
        <dbReference type="ARBA" id="ARBA00022989"/>
    </source>
</evidence>
<comment type="subcellular location">
    <subcellularLocation>
        <location evidence="1">Cell inner membrane</location>
        <topology evidence="1">Multi-pass membrane protein</topology>
    </subcellularLocation>
    <subcellularLocation>
        <location evidence="8">Cell membrane</location>
        <topology evidence="8">Multi-pass membrane protein</topology>
    </subcellularLocation>
</comment>
<protein>
    <submittedName>
        <fullName evidence="10">ABC transporter permease</fullName>
    </submittedName>
</protein>
<evidence type="ECO:0000256" key="2">
    <source>
        <dbReference type="ARBA" id="ARBA00022448"/>
    </source>
</evidence>
<feature type="domain" description="ABC transmembrane type-1" evidence="9">
    <location>
        <begin position="67"/>
        <end position="255"/>
    </location>
</feature>
<dbReference type="Proteomes" id="UP001321506">
    <property type="component" value="Unassembled WGS sequence"/>
</dbReference>
<proteinExistence type="inferred from homology"/>
<sequence>MVHAIPRWARIGGTALLVLVTVYMFAPLLVVVGAAFNTTRFLAFPPEGWTFDWFAKVLSDDTWISPFLTSIQVALITALVAAAIGTMTALAVTRHRFPGSAFIQSLAMSPLIIPSIIFAIGMLQFSSSYLGGPSQTILTIAHIVITIPYVLRTVMGVIARSDRFTEEAARVMGASWWRRYWHILLPMCRPGIVAGAFLAFIVSFDDAVIALFVRTPTLETLPMAIYSKLEFSADPAVAAVSTLSMALTAIAIIVIEKVVGLGKAFS</sequence>
<gene>
    <name evidence="10" type="ORF">QF206_10120</name>
</gene>
<keyword evidence="6 8" id="KW-1133">Transmembrane helix</keyword>
<evidence type="ECO:0000256" key="4">
    <source>
        <dbReference type="ARBA" id="ARBA00022519"/>
    </source>
</evidence>
<dbReference type="EMBL" id="JASATX010000004">
    <property type="protein sequence ID" value="MDI2099316.1"/>
    <property type="molecule type" value="Genomic_DNA"/>
</dbReference>
<dbReference type="PANTHER" id="PTHR43357">
    <property type="entry name" value="INNER MEMBRANE ABC TRANSPORTER PERMEASE PROTEIN YDCV"/>
    <property type="match status" value="1"/>
</dbReference>